<evidence type="ECO:0000259" key="4">
    <source>
        <dbReference type="PROSITE" id="PS50271"/>
    </source>
</evidence>
<dbReference type="GO" id="GO:0007265">
    <property type="term" value="P:Ras protein signal transduction"/>
    <property type="evidence" value="ECO:0007669"/>
    <property type="project" value="TreeGrafter"/>
</dbReference>
<dbReference type="Pfam" id="PF02148">
    <property type="entry name" value="zf-UBP"/>
    <property type="match status" value="1"/>
</dbReference>
<dbReference type="Proteomes" id="UP000266743">
    <property type="component" value="Chromosome 4"/>
</dbReference>
<accession>A0A3L6L8H3</accession>
<keyword evidence="1" id="KW-0862">Zinc</keyword>
<sequence length="496" mass="56733">MLRCRVADVVSSDQMCEMTNFPPVQATVGYVQLLRRLSFKREFFVPFVPTKHVIFTFQTRNPLEEGKVKDEVTDIVSHYFNWIRERGVYSFQILQLYVCILSGCTVVVIECPDTLTTLDVHSFSQEPEAPTVGKRRVLVFPCDNDEISDSELESNYYIVPTCTLCAERLEPTLTGYSSPTCSCVDGRECRCLLEQSSCVVCQTSITMQHESQKVQCEQCSRTGDPWICLVCGYVGCSRYQAKHAREHYLQHKHLFSMSLLTQQIWDYDSDAFVHRVVVLLDNATGAVNRVQYPDRDNIPSSLADEYVDAAAEKVSKKHINAKFDSKVETSNEQLALMIISELNTRRVEYETEMHGGSHHLNDELMGDPSLCSVIVAERACAASRERWWQLHNANKSIQEELMQRRREEEAHQKTIDELQQELRSVVQHYATREYSLLTEINELRQTITDVETNLRTFAKLSKGLGNDTLEHVRIVGGTKEPKPRRRGGNNTRDGRA</sequence>
<dbReference type="GO" id="GO:0016567">
    <property type="term" value="P:protein ubiquitination"/>
    <property type="evidence" value="ECO:0007669"/>
    <property type="project" value="TreeGrafter"/>
</dbReference>
<dbReference type="GO" id="GO:0008270">
    <property type="term" value="F:zinc ion binding"/>
    <property type="evidence" value="ECO:0007669"/>
    <property type="project" value="UniProtKB-KW"/>
</dbReference>
<dbReference type="GO" id="GO:0061630">
    <property type="term" value="F:ubiquitin protein ligase activity"/>
    <property type="evidence" value="ECO:0007669"/>
    <property type="project" value="TreeGrafter"/>
</dbReference>
<feature type="domain" description="UBP-type" evidence="4">
    <location>
        <begin position="196"/>
        <end position="294"/>
    </location>
</feature>
<dbReference type="PANTHER" id="PTHR24007:SF7">
    <property type="entry name" value="BRCA1-ASSOCIATED PROTEIN"/>
    <property type="match status" value="1"/>
</dbReference>
<dbReference type="SMART" id="SM00290">
    <property type="entry name" value="ZnF_UBP"/>
    <property type="match status" value="1"/>
</dbReference>
<protein>
    <submittedName>
        <fullName evidence="5">Zn-finger in ubiquitin-hydrolases and other protein</fullName>
    </submittedName>
</protein>
<dbReference type="AlphaFoldDB" id="A0A3L6L8H3"/>
<dbReference type="FunFam" id="3.30.40.10:FF:000555">
    <property type="entry name" value="Zinc finger (Ubiquitin-hydrolase) domain-containing protein"/>
    <property type="match status" value="1"/>
</dbReference>
<evidence type="ECO:0000256" key="1">
    <source>
        <dbReference type="PROSITE-ProRule" id="PRU00502"/>
    </source>
</evidence>
<organism evidence="5">
    <name type="scientific">Trypanosoma brucei equiperdum</name>
    <dbReference type="NCBI Taxonomy" id="630700"/>
    <lineage>
        <taxon>Eukaryota</taxon>
        <taxon>Discoba</taxon>
        <taxon>Euglenozoa</taxon>
        <taxon>Kinetoplastea</taxon>
        <taxon>Metakinetoplastina</taxon>
        <taxon>Trypanosomatida</taxon>
        <taxon>Trypanosomatidae</taxon>
        <taxon>Trypanosoma</taxon>
    </lineage>
</organism>
<dbReference type="EMBL" id="QSBY01000004">
    <property type="protein sequence ID" value="RHW72949.1"/>
    <property type="molecule type" value="Genomic_DNA"/>
</dbReference>
<dbReference type="GO" id="GO:0016787">
    <property type="term" value="F:hydrolase activity"/>
    <property type="evidence" value="ECO:0007669"/>
    <property type="project" value="UniProtKB-KW"/>
</dbReference>
<feature type="coiled-coil region" evidence="2">
    <location>
        <begin position="401"/>
        <end position="428"/>
    </location>
</feature>
<comment type="caution">
    <text evidence="5">The sequence shown here is derived from an EMBL/GenBank/DDBJ whole genome shotgun (WGS) entry which is preliminary data.</text>
</comment>
<gene>
    <name evidence="5" type="ORF">DPX39_040017300</name>
</gene>
<dbReference type="InterPro" id="IPR001607">
    <property type="entry name" value="Znf_UBP"/>
</dbReference>
<evidence type="ECO:0000313" key="5">
    <source>
        <dbReference type="EMBL" id="RHW72949.1"/>
    </source>
</evidence>
<keyword evidence="2" id="KW-0175">Coiled coil</keyword>
<dbReference type="Gene3D" id="3.30.40.10">
    <property type="entry name" value="Zinc/RING finger domain, C3HC4 (zinc finger)"/>
    <property type="match status" value="1"/>
</dbReference>
<keyword evidence="5" id="KW-0378">Hydrolase</keyword>
<dbReference type="PROSITE" id="PS50271">
    <property type="entry name" value="ZF_UBP"/>
    <property type="match status" value="1"/>
</dbReference>
<dbReference type="PANTHER" id="PTHR24007">
    <property type="entry name" value="BRCA1-ASSOCIATED PROTEIN"/>
    <property type="match status" value="1"/>
</dbReference>
<keyword evidence="1" id="KW-0863">Zinc-finger</keyword>
<proteinExistence type="predicted"/>
<dbReference type="SUPFAM" id="SSF57850">
    <property type="entry name" value="RING/U-box"/>
    <property type="match status" value="1"/>
</dbReference>
<dbReference type="GO" id="GO:0005737">
    <property type="term" value="C:cytoplasm"/>
    <property type="evidence" value="ECO:0007669"/>
    <property type="project" value="TreeGrafter"/>
</dbReference>
<evidence type="ECO:0000256" key="2">
    <source>
        <dbReference type="SAM" id="Coils"/>
    </source>
</evidence>
<keyword evidence="1" id="KW-0479">Metal-binding</keyword>
<dbReference type="InterPro" id="IPR013083">
    <property type="entry name" value="Znf_RING/FYVE/PHD"/>
</dbReference>
<name>A0A3L6L8H3_9TRYP</name>
<evidence type="ECO:0000256" key="3">
    <source>
        <dbReference type="SAM" id="MobiDB-lite"/>
    </source>
</evidence>
<feature type="region of interest" description="Disordered" evidence="3">
    <location>
        <begin position="475"/>
        <end position="496"/>
    </location>
</feature>
<reference evidence="5" key="1">
    <citation type="submission" date="2018-09" db="EMBL/GenBank/DDBJ databases">
        <title>whole genome sequence of T. equiperdum IVM-t1 strain.</title>
        <authorList>
            <person name="Suganuma K."/>
        </authorList>
    </citation>
    <scope>NUCLEOTIDE SEQUENCE [LARGE SCALE GENOMIC DNA]</scope>
    <source>
        <strain evidence="5">IVM-t1</strain>
    </source>
</reference>